<sequence>MAGQYLSDFQCGVIDGAREIGHSKFEVAMEFGFSLTTISRVYREYRVSADFNDGASTSVSVRIVQRTVINMGFRPTRVPLLPARQKPLSLAPGPNNTTIRLLMTGNTLPGLTSLVSNCIGRIHAYKYRDNLINPYTLFDNRRLFNLVEPL</sequence>
<accession>A0A4Y2W458</accession>
<evidence type="ECO:0008006" key="4">
    <source>
        <dbReference type="Google" id="ProtNLM"/>
    </source>
</evidence>
<evidence type="ECO:0000313" key="3">
    <source>
        <dbReference type="Proteomes" id="UP000499080"/>
    </source>
</evidence>
<comment type="caution">
    <text evidence="2">The sequence shown here is derived from an EMBL/GenBank/DDBJ whole genome shotgun (WGS) entry which is preliminary data.</text>
</comment>
<gene>
    <name evidence="1" type="ORF">AVEN_212139_1</name>
    <name evidence="2" type="ORF">AVEN_237344_1</name>
</gene>
<keyword evidence="3" id="KW-1185">Reference proteome</keyword>
<dbReference type="EMBL" id="BGPR01007008">
    <property type="protein sequence ID" value="GBN23549.1"/>
    <property type="molecule type" value="Genomic_DNA"/>
</dbReference>
<proteinExistence type="predicted"/>
<evidence type="ECO:0000313" key="2">
    <source>
        <dbReference type="EMBL" id="GBO32159.1"/>
    </source>
</evidence>
<dbReference type="Proteomes" id="UP000499080">
    <property type="component" value="Unassembled WGS sequence"/>
</dbReference>
<name>A0A4Y2W458_ARAVE</name>
<protein>
    <recommendedName>
        <fullName evidence="4">Tc3 transposase DNA binding domain-containing protein</fullName>
    </recommendedName>
</protein>
<evidence type="ECO:0000313" key="1">
    <source>
        <dbReference type="EMBL" id="GBN23549.1"/>
    </source>
</evidence>
<dbReference type="EMBL" id="BGPR01055624">
    <property type="protein sequence ID" value="GBO32159.1"/>
    <property type="molecule type" value="Genomic_DNA"/>
</dbReference>
<organism evidence="2 3">
    <name type="scientific">Araneus ventricosus</name>
    <name type="common">Orbweaver spider</name>
    <name type="synonym">Epeira ventricosa</name>
    <dbReference type="NCBI Taxonomy" id="182803"/>
    <lineage>
        <taxon>Eukaryota</taxon>
        <taxon>Metazoa</taxon>
        <taxon>Ecdysozoa</taxon>
        <taxon>Arthropoda</taxon>
        <taxon>Chelicerata</taxon>
        <taxon>Arachnida</taxon>
        <taxon>Araneae</taxon>
        <taxon>Araneomorphae</taxon>
        <taxon>Entelegynae</taxon>
        <taxon>Araneoidea</taxon>
        <taxon>Araneidae</taxon>
        <taxon>Araneus</taxon>
    </lineage>
</organism>
<reference evidence="2 3" key="1">
    <citation type="journal article" date="2019" name="Sci. Rep.">
        <title>Orb-weaving spider Araneus ventricosus genome elucidates the spidroin gene catalogue.</title>
        <authorList>
            <person name="Kono N."/>
            <person name="Nakamura H."/>
            <person name="Ohtoshi R."/>
            <person name="Moran D.A.P."/>
            <person name="Shinohara A."/>
            <person name="Yoshida Y."/>
            <person name="Fujiwara M."/>
            <person name="Mori M."/>
            <person name="Tomita M."/>
            <person name="Arakawa K."/>
        </authorList>
    </citation>
    <scope>NUCLEOTIDE SEQUENCE [LARGE SCALE GENOMIC DNA]</scope>
</reference>
<dbReference type="AlphaFoldDB" id="A0A4Y2W458"/>
<dbReference type="OrthoDB" id="10045182at2759"/>